<keyword evidence="3" id="KW-0443">Lipid metabolism</keyword>
<evidence type="ECO:0000256" key="3">
    <source>
        <dbReference type="ARBA" id="ARBA00023098"/>
    </source>
</evidence>
<comment type="similarity">
    <text evidence="1">Belongs to the 'GDSL' lipolytic enzyme family.</text>
</comment>
<sequence>MMKTRSLNISSGIMKPTTVILIFVFIGLSFIGSGEAANAAYVFGDSFVDTANAGNEFAPYGMTWPGYPSGRASDGRNQADYFAEVFGVPSPIPYQQLKNDSQSVLGVNFGRGGGSVMYAYGHTPLALQVDQLEALLEKGVLTRDYLSNSVALVSIGVNDYGSRNLHGIFQVSAESEELKTFITNVVDGITSNIVRLHRLGIRNIVVANLANMPCSPYVTVDSNFTTCSNNSTITTENSNHNALLEKRMDLLRFELLGANIVILDQTKAFNLLFHNGTNFGFVDPLTPCCYGKDPLDAFACGSKDSEGQPLYTVCEDPTKSVIFDGIHPTQEAWRILYNLYAFGTEFTLGAPNLRSWIRQYTI</sequence>
<dbReference type="PANTHER" id="PTHR46020:SF4">
    <property type="entry name" value="OS04G0650200 PROTEIN"/>
    <property type="match status" value="1"/>
</dbReference>
<dbReference type="EMBL" id="CM026425">
    <property type="protein sequence ID" value="KAG0578027.1"/>
    <property type="molecule type" value="Genomic_DNA"/>
</dbReference>
<dbReference type="InterPro" id="IPR036514">
    <property type="entry name" value="SGNH_hydro_sf"/>
</dbReference>
<keyword evidence="2" id="KW-0378">Hydrolase</keyword>
<protein>
    <submittedName>
        <fullName evidence="4">Uncharacterized protein</fullName>
    </submittedName>
</protein>
<dbReference type="GO" id="GO:0016788">
    <property type="term" value="F:hydrolase activity, acting on ester bonds"/>
    <property type="evidence" value="ECO:0007669"/>
    <property type="project" value="InterPro"/>
</dbReference>
<comment type="caution">
    <text evidence="4">The sequence shown here is derived from an EMBL/GenBank/DDBJ whole genome shotgun (WGS) entry which is preliminary data.</text>
</comment>
<dbReference type="Pfam" id="PF00657">
    <property type="entry name" value="Lipase_GDSL"/>
    <property type="match status" value="1"/>
</dbReference>
<keyword evidence="5" id="KW-1185">Reference proteome</keyword>
<dbReference type="GO" id="GO:0006629">
    <property type="term" value="P:lipid metabolic process"/>
    <property type="evidence" value="ECO:0007669"/>
    <property type="project" value="UniProtKB-KW"/>
</dbReference>
<evidence type="ECO:0000313" key="4">
    <source>
        <dbReference type="EMBL" id="KAG0578027.1"/>
    </source>
</evidence>
<dbReference type="PANTHER" id="PTHR46020">
    <property type="entry name" value="OSJNBB0059K02.9 PROTEIN"/>
    <property type="match status" value="1"/>
</dbReference>
<dbReference type="AlphaFoldDB" id="A0A8T0I4N9"/>
<gene>
    <name evidence="4" type="ORF">KC19_5G199000</name>
</gene>
<evidence type="ECO:0000256" key="1">
    <source>
        <dbReference type="ARBA" id="ARBA00008668"/>
    </source>
</evidence>
<evidence type="ECO:0000256" key="2">
    <source>
        <dbReference type="ARBA" id="ARBA00022801"/>
    </source>
</evidence>
<dbReference type="Gene3D" id="3.40.50.1110">
    <property type="entry name" value="SGNH hydrolase"/>
    <property type="match status" value="1"/>
</dbReference>
<organism evidence="4 5">
    <name type="scientific">Ceratodon purpureus</name>
    <name type="common">Fire moss</name>
    <name type="synonym">Dicranum purpureum</name>
    <dbReference type="NCBI Taxonomy" id="3225"/>
    <lineage>
        <taxon>Eukaryota</taxon>
        <taxon>Viridiplantae</taxon>
        <taxon>Streptophyta</taxon>
        <taxon>Embryophyta</taxon>
        <taxon>Bryophyta</taxon>
        <taxon>Bryophytina</taxon>
        <taxon>Bryopsida</taxon>
        <taxon>Dicranidae</taxon>
        <taxon>Pseudoditrichales</taxon>
        <taxon>Ditrichaceae</taxon>
        <taxon>Ceratodon</taxon>
    </lineage>
</organism>
<dbReference type="InterPro" id="IPR001087">
    <property type="entry name" value="GDSL"/>
</dbReference>
<name>A0A8T0I4N9_CERPU</name>
<proteinExistence type="inferred from homology"/>
<dbReference type="Proteomes" id="UP000822688">
    <property type="component" value="Chromosome 5"/>
</dbReference>
<reference evidence="4" key="1">
    <citation type="submission" date="2020-06" db="EMBL/GenBank/DDBJ databases">
        <title>WGS assembly of Ceratodon purpureus strain R40.</title>
        <authorList>
            <person name="Carey S.B."/>
            <person name="Jenkins J."/>
            <person name="Shu S."/>
            <person name="Lovell J.T."/>
            <person name="Sreedasyam A."/>
            <person name="Maumus F."/>
            <person name="Tiley G.P."/>
            <person name="Fernandez-Pozo N."/>
            <person name="Barry K."/>
            <person name="Chen C."/>
            <person name="Wang M."/>
            <person name="Lipzen A."/>
            <person name="Daum C."/>
            <person name="Saski C.A."/>
            <person name="Payton A.C."/>
            <person name="Mcbreen J.C."/>
            <person name="Conrad R.E."/>
            <person name="Kollar L.M."/>
            <person name="Olsson S."/>
            <person name="Huttunen S."/>
            <person name="Landis J.B."/>
            <person name="Wickett N.J."/>
            <person name="Johnson M.G."/>
            <person name="Rensing S.A."/>
            <person name="Grimwood J."/>
            <person name="Schmutz J."/>
            <person name="Mcdaniel S.F."/>
        </authorList>
    </citation>
    <scope>NUCLEOTIDE SEQUENCE</scope>
    <source>
        <strain evidence="4">R40</strain>
    </source>
</reference>
<evidence type="ECO:0000313" key="5">
    <source>
        <dbReference type="Proteomes" id="UP000822688"/>
    </source>
</evidence>
<accession>A0A8T0I4N9</accession>
<dbReference type="SUPFAM" id="SSF52266">
    <property type="entry name" value="SGNH hydrolase"/>
    <property type="match status" value="1"/>
</dbReference>